<dbReference type="GeneID" id="25033415"/>
<dbReference type="GO" id="GO:0009257">
    <property type="term" value="P:10-formyltetrahydrofolate biosynthetic process"/>
    <property type="evidence" value="ECO:0007669"/>
    <property type="project" value="EnsemblFungi"/>
</dbReference>
<dbReference type="SUPFAM" id="SSF53223">
    <property type="entry name" value="Aminoacid dehydrogenase-like, N-terminal domain"/>
    <property type="match status" value="1"/>
</dbReference>
<dbReference type="GO" id="GO:0035999">
    <property type="term" value="P:tetrahydrofolate interconversion"/>
    <property type="evidence" value="ECO:0007669"/>
    <property type="project" value="UniProtKB-UniPathway"/>
</dbReference>
<dbReference type="InterPro" id="IPR046346">
    <property type="entry name" value="Aminoacid_DH-like_N_sf"/>
</dbReference>
<evidence type="ECO:0000256" key="5">
    <source>
        <dbReference type="ARBA" id="ARBA00011738"/>
    </source>
</evidence>
<organism evidence="23 24">
    <name type="scientific">Schizosaccharomyces octosporus (strain yFS286)</name>
    <name type="common">Fission yeast</name>
    <name type="synonym">Octosporomyces octosporus</name>
    <dbReference type="NCBI Taxonomy" id="483514"/>
    <lineage>
        <taxon>Eukaryota</taxon>
        <taxon>Fungi</taxon>
        <taxon>Dikarya</taxon>
        <taxon>Ascomycota</taxon>
        <taxon>Taphrinomycotina</taxon>
        <taxon>Schizosaccharomycetes</taxon>
        <taxon>Schizosaccharomycetales</taxon>
        <taxon>Schizosaccharomycetaceae</taxon>
        <taxon>Schizosaccharomyces</taxon>
    </lineage>
</organism>
<evidence type="ECO:0000256" key="15">
    <source>
        <dbReference type="ARBA" id="ARBA00022801"/>
    </source>
</evidence>
<comment type="subunit">
    <text evidence="5">Homodimer.</text>
</comment>
<dbReference type="OMA" id="QPIMFRR"/>
<dbReference type="SUPFAM" id="SSF51735">
    <property type="entry name" value="NAD(P)-binding Rossmann-fold domains"/>
    <property type="match status" value="1"/>
</dbReference>
<dbReference type="HOGENOM" id="CLU_003601_2_0_1"/>
<evidence type="ECO:0000256" key="11">
    <source>
        <dbReference type="ARBA" id="ARBA00022563"/>
    </source>
</evidence>
<dbReference type="PANTHER" id="PTHR48099">
    <property type="entry name" value="C-1-TETRAHYDROFOLATE SYNTHASE, CYTOPLASMIC-RELATED"/>
    <property type="match status" value="1"/>
</dbReference>
<dbReference type="CDD" id="cd01080">
    <property type="entry name" value="NAD_bind_m-THF_DH_Cyclohyd"/>
    <property type="match status" value="1"/>
</dbReference>
<keyword evidence="15" id="KW-0378">Hydrolase</keyword>
<dbReference type="FunFam" id="3.40.50.300:FF:001123">
    <property type="entry name" value="C-1-tetrahydrofolate synthase, cytoplasmic isoform X2"/>
    <property type="match status" value="1"/>
</dbReference>
<dbReference type="InterPro" id="IPR020628">
    <property type="entry name" value="Formate_THF_ligase_CS"/>
</dbReference>
<evidence type="ECO:0000256" key="19">
    <source>
        <dbReference type="ARBA" id="ARBA00023268"/>
    </source>
</evidence>
<dbReference type="Pfam" id="PF00763">
    <property type="entry name" value="THF_DHG_CYH"/>
    <property type="match status" value="1"/>
</dbReference>
<reference evidence="23 24" key="1">
    <citation type="journal article" date="2011" name="Science">
        <title>Comparative functional genomics of the fission yeasts.</title>
        <authorList>
            <person name="Rhind N."/>
            <person name="Chen Z."/>
            <person name="Yassour M."/>
            <person name="Thompson D.A."/>
            <person name="Haas B.J."/>
            <person name="Habib N."/>
            <person name="Wapinski I."/>
            <person name="Roy S."/>
            <person name="Lin M.F."/>
            <person name="Heiman D.I."/>
            <person name="Young S.K."/>
            <person name="Furuya K."/>
            <person name="Guo Y."/>
            <person name="Pidoux A."/>
            <person name="Chen H.M."/>
            <person name="Robbertse B."/>
            <person name="Goldberg J.M."/>
            <person name="Aoki K."/>
            <person name="Bayne E.H."/>
            <person name="Berlin A.M."/>
            <person name="Desjardins C.A."/>
            <person name="Dobbs E."/>
            <person name="Dukaj L."/>
            <person name="Fan L."/>
            <person name="FitzGerald M.G."/>
            <person name="French C."/>
            <person name="Gujja S."/>
            <person name="Hansen K."/>
            <person name="Keifenheim D."/>
            <person name="Levin J.Z."/>
            <person name="Mosher R.A."/>
            <person name="Mueller C.A."/>
            <person name="Pfiffner J."/>
            <person name="Priest M."/>
            <person name="Russ C."/>
            <person name="Smialowska A."/>
            <person name="Swoboda P."/>
            <person name="Sykes S.M."/>
            <person name="Vaughn M."/>
            <person name="Vengrova S."/>
            <person name="Yoder R."/>
            <person name="Zeng Q."/>
            <person name="Allshire R."/>
            <person name="Baulcombe D."/>
            <person name="Birren B.W."/>
            <person name="Brown W."/>
            <person name="Ekwall K."/>
            <person name="Kellis M."/>
            <person name="Leatherwood J."/>
            <person name="Levin H."/>
            <person name="Margalit H."/>
            <person name="Martienssen R."/>
            <person name="Nieduszynski C.A."/>
            <person name="Spatafora J.W."/>
            <person name="Friedman N."/>
            <person name="Dalgaard J.Z."/>
            <person name="Baumann P."/>
            <person name="Niki H."/>
            <person name="Regev A."/>
            <person name="Nusbaum C."/>
        </authorList>
    </citation>
    <scope>NUCLEOTIDE SEQUENCE [LARGE SCALE GENOMIC DNA]</scope>
    <source>
        <strain evidence="24">yFS286</strain>
    </source>
</reference>
<dbReference type="PRINTS" id="PR00085">
    <property type="entry name" value="THFDHDRGNASE"/>
</dbReference>
<dbReference type="UniPathway" id="UPA00193"/>
<evidence type="ECO:0000259" key="21">
    <source>
        <dbReference type="Pfam" id="PF00763"/>
    </source>
</evidence>
<keyword evidence="13" id="KW-0547">Nucleotide-binding</keyword>
<dbReference type="GO" id="GO:0004488">
    <property type="term" value="F:methylenetetrahydrofolate dehydrogenase (NADP+) activity"/>
    <property type="evidence" value="ECO:0007669"/>
    <property type="project" value="UniProtKB-EC"/>
</dbReference>
<dbReference type="PROSITE" id="PS00721">
    <property type="entry name" value="FTHFS_1"/>
    <property type="match status" value="1"/>
</dbReference>
<keyword evidence="17" id="KW-0521">NADP</keyword>
<evidence type="ECO:0000256" key="16">
    <source>
        <dbReference type="ARBA" id="ARBA00022840"/>
    </source>
</evidence>
<evidence type="ECO:0000259" key="22">
    <source>
        <dbReference type="Pfam" id="PF02882"/>
    </source>
</evidence>
<gene>
    <name evidence="23" type="ORF">SOCG_04453</name>
</gene>
<keyword evidence="19" id="KW-0511">Multifunctional enzyme</keyword>
<evidence type="ECO:0000256" key="9">
    <source>
        <dbReference type="ARBA" id="ARBA00017592"/>
    </source>
</evidence>
<comment type="pathway">
    <text evidence="2">One-carbon metabolism; tetrahydrofolate interconversion.</text>
</comment>
<dbReference type="FunFam" id="3.10.410.10:FF:000001">
    <property type="entry name" value="Putative formate--tetrahydrofolate ligase"/>
    <property type="match status" value="1"/>
</dbReference>
<dbReference type="GO" id="GO:0046656">
    <property type="term" value="P:folic acid biosynthetic process"/>
    <property type="evidence" value="ECO:0007669"/>
    <property type="project" value="EnsemblFungi"/>
</dbReference>
<evidence type="ECO:0000256" key="1">
    <source>
        <dbReference type="ARBA" id="ARBA00004496"/>
    </source>
</evidence>
<evidence type="ECO:0000313" key="24">
    <source>
        <dbReference type="Proteomes" id="UP000016088"/>
    </source>
</evidence>
<dbReference type="RefSeq" id="XP_013017653.1">
    <property type="nucleotide sequence ID" value="XM_013162199.1"/>
</dbReference>
<dbReference type="EMBL" id="KE503206">
    <property type="protein sequence ID" value="EPX75208.1"/>
    <property type="molecule type" value="Genomic_DNA"/>
</dbReference>
<evidence type="ECO:0000256" key="7">
    <source>
        <dbReference type="ARBA" id="ARBA00012776"/>
    </source>
</evidence>
<dbReference type="EC" id="1.5.1.5" evidence="8"/>
<comment type="similarity">
    <text evidence="3">In the N-terminal section; belongs to the tetrahydrofolate dehydrogenase/cyclohydrolase family.</text>
</comment>
<evidence type="ECO:0000256" key="4">
    <source>
        <dbReference type="ARBA" id="ARBA00006985"/>
    </source>
</evidence>
<evidence type="ECO:0000256" key="18">
    <source>
        <dbReference type="ARBA" id="ARBA00023002"/>
    </source>
</evidence>
<comment type="catalytic activity">
    <reaction evidence="20">
        <text>(6R)-5,10-methylene-5,6,7,8-tetrahydrofolate + NADP(+) = (6R)-5,10-methenyltetrahydrofolate + NADPH</text>
        <dbReference type="Rhea" id="RHEA:22812"/>
        <dbReference type="ChEBI" id="CHEBI:15636"/>
        <dbReference type="ChEBI" id="CHEBI:57455"/>
        <dbReference type="ChEBI" id="CHEBI:57783"/>
        <dbReference type="ChEBI" id="CHEBI:58349"/>
        <dbReference type="EC" id="1.5.1.5"/>
    </reaction>
</comment>
<keyword evidence="24" id="KW-1185">Reference proteome</keyword>
<dbReference type="GO" id="GO:0005524">
    <property type="term" value="F:ATP binding"/>
    <property type="evidence" value="ECO:0007669"/>
    <property type="project" value="UniProtKB-KW"/>
</dbReference>
<evidence type="ECO:0000256" key="17">
    <source>
        <dbReference type="ARBA" id="ARBA00022857"/>
    </source>
</evidence>
<protein>
    <recommendedName>
        <fullName evidence="9">C-1-tetrahydrofolate synthase, cytoplasmic</fullName>
        <ecNumber evidence="8">1.5.1.5</ecNumber>
        <ecNumber evidence="7">3.5.4.9</ecNumber>
        <ecNumber evidence="6">6.3.4.3</ecNumber>
    </recommendedName>
</protein>
<name>S9Q6E8_SCHOY</name>
<dbReference type="GO" id="GO:0005829">
    <property type="term" value="C:cytosol"/>
    <property type="evidence" value="ECO:0007669"/>
    <property type="project" value="TreeGrafter"/>
</dbReference>
<dbReference type="HAMAP" id="MF_01576">
    <property type="entry name" value="THF_DHG_CYH"/>
    <property type="match status" value="1"/>
</dbReference>
<evidence type="ECO:0000256" key="6">
    <source>
        <dbReference type="ARBA" id="ARBA00012295"/>
    </source>
</evidence>
<dbReference type="InterPro" id="IPR020631">
    <property type="entry name" value="THF_DH/CycHdrlase_NAD-bd_dom"/>
</dbReference>
<dbReference type="HAMAP" id="MF_01543">
    <property type="entry name" value="FTHFS"/>
    <property type="match status" value="1"/>
</dbReference>
<dbReference type="FunFam" id="3.40.50.720:FF:000006">
    <property type="entry name" value="Bifunctional protein FolD"/>
    <property type="match status" value="1"/>
</dbReference>
<dbReference type="SUPFAM" id="SSF52540">
    <property type="entry name" value="P-loop containing nucleoside triphosphate hydrolases"/>
    <property type="match status" value="1"/>
</dbReference>
<dbReference type="Proteomes" id="UP000016088">
    <property type="component" value="Unassembled WGS sequence"/>
</dbReference>
<keyword evidence="11" id="KW-0554">One-carbon metabolism</keyword>
<dbReference type="GO" id="GO:0004329">
    <property type="term" value="F:formate-tetrahydrofolate ligase activity"/>
    <property type="evidence" value="ECO:0007669"/>
    <property type="project" value="UniProtKB-EC"/>
</dbReference>
<evidence type="ECO:0000313" key="23">
    <source>
        <dbReference type="EMBL" id="EPX75208.1"/>
    </source>
</evidence>
<dbReference type="PROSITE" id="PS00766">
    <property type="entry name" value="THF_DHG_CYH_1"/>
    <property type="match status" value="1"/>
</dbReference>
<keyword evidence="12" id="KW-0436">Ligase</keyword>
<dbReference type="GO" id="GO:0003697">
    <property type="term" value="F:single-stranded DNA binding"/>
    <property type="evidence" value="ECO:0007669"/>
    <property type="project" value="EnsemblFungi"/>
</dbReference>
<dbReference type="InterPro" id="IPR000672">
    <property type="entry name" value="THF_DH/CycHdrlase"/>
</dbReference>
<evidence type="ECO:0000256" key="10">
    <source>
        <dbReference type="ARBA" id="ARBA00022490"/>
    </source>
</evidence>
<dbReference type="Pfam" id="PF02882">
    <property type="entry name" value="THF_DHG_CYH_C"/>
    <property type="match status" value="1"/>
</dbReference>
<comment type="similarity">
    <text evidence="4">In the C-terminal section; belongs to the formate--tetrahydrofolate ligase family.</text>
</comment>
<dbReference type="InterPro" id="IPR020630">
    <property type="entry name" value="THF_DH/CycHdrlase_cat_dom"/>
</dbReference>
<dbReference type="EC" id="6.3.4.3" evidence="6"/>
<proteinExistence type="inferred from homology"/>
<dbReference type="Pfam" id="PF01268">
    <property type="entry name" value="FTHFS"/>
    <property type="match status" value="1"/>
</dbReference>
<keyword evidence="10" id="KW-0963">Cytoplasm</keyword>
<dbReference type="AlphaFoldDB" id="S9Q6E8"/>
<evidence type="ECO:0000256" key="8">
    <source>
        <dbReference type="ARBA" id="ARBA00012859"/>
    </source>
</evidence>
<keyword evidence="16" id="KW-0067">ATP-binding</keyword>
<dbReference type="OrthoDB" id="5126881at2759"/>
<dbReference type="Gene3D" id="3.40.50.10860">
    <property type="entry name" value="Leucine Dehydrogenase, chain A, domain 1"/>
    <property type="match status" value="1"/>
</dbReference>
<evidence type="ECO:0000256" key="20">
    <source>
        <dbReference type="ARBA" id="ARBA00052194"/>
    </source>
</evidence>
<evidence type="ECO:0000256" key="3">
    <source>
        <dbReference type="ARBA" id="ARBA00005559"/>
    </source>
</evidence>
<dbReference type="InterPro" id="IPR036291">
    <property type="entry name" value="NAD(P)-bd_dom_sf"/>
</dbReference>
<sequence>MAQILEGVALARQIRESLRERVSSIKTKCPTFQPVLKIIQVGAREDSSVYVRMKMRAAAETGINCEHINFPADISEYELLLVLKQLNEDPSVHGVLVQLPLPAHLDERRITESVSVEKDVDGFCEGNLGRLAKRGSDPLFVACTPRGVMEMLKHYNISIAGKHAVVIGRSNIVGLPMSLLLEKANATVTLCHSKTEAISEVVKTADIVVSAIGSAHFVKADWFKKGSVAIDVGINYIPDSSKKSGYRMTGDIDFENAKEVVSAITPVPGSVGPMTVAMLMQNVVESAIRCKDLSRKRMPSLLPLKLQTPVPSDIDIARSQTPKFIGDLASEIGISKSELECYGAYKAKVNLDLLKRLSHRRDGHYVVVTGITPTPFGEGKSTLTAGLVQALSNLDKLAIACVRQPSQGPTFGIKGGAAGGGYSQFFPMEDFNLHLTGDIHAITAATNLLAAAIDTRIFHENTQSDTALFKRLTTVKGNKTEFAPVMFHRLQKLGIHKQKPEELTDEEKSRFARLDIDPSTISWNRTLDINDRFLRKITIGENPTEKGFTRQTGFDLSVASECMSVLALATDLKDMRARLGKMVVASNKQGEPVTADDLGVGGALVVLLKDAIKPTLMQTLEGTPALVHAGPFANISIGASSIIADKIALKLAGTEPDEDEHKDAGYVVTEAGFASDIGMEKFMNIKCRTSGHKPDAVVIVATVQALKLHGGGPPVGPGKPIPNEYKNEDVGLVRKGCANLAKHISNSRKYGLPVVVAINKFATDSESELLTIREEALRAGATDAVVSNHWAEGGKGALDVARALIHACENEKADFRFLYDLNLPIEKKIEIIAKEMYGADGIEMSPLAQEKLNRFTEQGYSHLPICIAKTQYSFSADPELKGAPTNFTVPIRDMRLSAGAGFIYPLAAAISTIPGLPTKPAYYNIDLDDEGNILGLS</sequence>
<dbReference type="Gene3D" id="3.10.410.10">
    <property type="entry name" value="Formyltetrahydrofolate synthetase, domain 3"/>
    <property type="match status" value="1"/>
</dbReference>
<dbReference type="InterPro" id="IPR020867">
    <property type="entry name" value="THF_DH/CycHdrlase_CS"/>
</dbReference>
<dbReference type="CDD" id="cd00477">
    <property type="entry name" value="FTHFS"/>
    <property type="match status" value="1"/>
</dbReference>
<dbReference type="PANTHER" id="PTHR48099:SF22">
    <property type="entry name" value="C-1-TETRAHYDROFOLATE SYNTHASE, CYTOPLASMIC"/>
    <property type="match status" value="1"/>
</dbReference>
<keyword evidence="18" id="KW-0560">Oxidoreductase</keyword>
<dbReference type="VEuPathDB" id="FungiDB:SOCG_04453"/>
<accession>S9Q6E8</accession>
<evidence type="ECO:0000256" key="14">
    <source>
        <dbReference type="ARBA" id="ARBA00022755"/>
    </source>
</evidence>
<dbReference type="eggNOG" id="KOG4230">
    <property type="taxonomic scope" value="Eukaryota"/>
</dbReference>
<dbReference type="PROSITE" id="PS00722">
    <property type="entry name" value="FTHFS_2"/>
    <property type="match status" value="1"/>
</dbReference>
<evidence type="ECO:0000256" key="12">
    <source>
        <dbReference type="ARBA" id="ARBA00022598"/>
    </source>
</evidence>
<dbReference type="EC" id="3.5.4.9" evidence="7"/>
<evidence type="ECO:0000256" key="13">
    <source>
        <dbReference type="ARBA" id="ARBA00022741"/>
    </source>
</evidence>
<dbReference type="GO" id="GO:0004477">
    <property type="term" value="F:methenyltetrahydrofolate cyclohydrolase activity"/>
    <property type="evidence" value="ECO:0007669"/>
    <property type="project" value="UniProtKB-EC"/>
</dbReference>
<feature type="domain" description="Tetrahydrofolate dehydrogenase/cyclohydrolase catalytic" evidence="21">
    <location>
        <begin position="5"/>
        <end position="121"/>
    </location>
</feature>
<dbReference type="Gene3D" id="3.40.50.720">
    <property type="entry name" value="NAD(P)-binding Rossmann-like Domain"/>
    <property type="match status" value="1"/>
</dbReference>
<evidence type="ECO:0000256" key="2">
    <source>
        <dbReference type="ARBA" id="ARBA00004777"/>
    </source>
</evidence>
<dbReference type="InterPro" id="IPR027417">
    <property type="entry name" value="P-loop_NTPase"/>
</dbReference>
<keyword evidence="14" id="KW-0658">Purine biosynthesis</keyword>
<dbReference type="FunFam" id="3.40.50.300:FF:000245">
    <property type="entry name" value="C-1-tetrahydrofolate synthase, cytoplasmic"/>
    <property type="match status" value="1"/>
</dbReference>
<comment type="subcellular location">
    <subcellularLocation>
        <location evidence="1">Cytoplasm</location>
    </subcellularLocation>
</comment>
<dbReference type="GO" id="GO:0006164">
    <property type="term" value="P:purine nucleotide biosynthetic process"/>
    <property type="evidence" value="ECO:0007669"/>
    <property type="project" value="UniProtKB-KW"/>
</dbReference>
<feature type="domain" description="Tetrahydrofolate dehydrogenase/cyclohydrolase NAD(P)-binding" evidence="22">
    <location>
        <begin position="142"/>
        <end position="288"/>
    </location>
</feature>
<dbReference type="FunFam" id="3.40.50.10860:FF:000005">
    <property type="entry name" value="C-1-tetrahydrofolate synthase, cytoplasmic, putative"/>
    <property type="match status" value="1"/>
</dbReference>
<dbReference type="Gene3D" id="3.40.50.300">
    <property type="entry name" value="P-loop containing nucleotide triphosphate hydrolases"/>
    <property type="match status" value="2"/>
</dbReference>
<dbReference type="InterPro" id="IPR000559">
    <property type="entry name" value="Formate_THF_ligase"/>
</dbReference>